<evidence type="ECO:0000313" key="3">
    <source>
        <dbReference type="Proteomes" id="UP000887566"/>
    </source>
</evidence>
<feature type="chain" id="PRO_5037769112" evidence="2">
    <location>
        <begin position="18"/>
        <end position="317"/>
    </location>
</feature>
<dbReference type="Proteomes" id="UP000887566">
    <property type="component" value="Unplaced"/>
</dbReference>
<keyword evidence="1" id="KW-0812">Transmembrane</keyword>
<keyword evidence="2" id="KW-0732">Signal</keyword>
<proteinExistence type="predicted"/>
<keyword evidence="3" id="KW-1185">Reference proteome</keyword>
<accession>A0A914VX58</accession>
<evidence type="ECO:0000256" key="2">
    <source>
        <dbReference type="SAM" id="SignalP"/>
    </source>
</evidence>
<protein>
    <submittedName>
        <fullName evidence="4">Uncharacterized protein</fullName>
    </submittedName>
</protein>
<dbReference type="WBParaSite" id="PSAMB.scaffold2574size22467.g18297.t1">
    <property type="protein sequence ID" value="PSAMB.scaffold2574size22467.g18297.t1"/>
    <property type="gene ID" value="PSAMB.scaffold2574size22467.g18297"/>
</dbReference>
<evidence type="ECO:0000313" key="4">
    <source>
        <dbReference type="WBParaSite" id="PSAMB.scaffold2574size22467.g18297.t1"/>
    </source>
</evidence>
<keyword evidence="1" id="KW-1133">Transmembrane helix</keyword>
<keyword evidence="1" id="KW-0472">Membrane</keyword>
<name>A0A914VX58_9BILA</name>
<evidence type="ECO:0000256" key="1">
    <source>
        <dbReference type="SAM" id="Phobius"/>
    </source>
</evidence>
<dbReference type="AlphaFoldDB" id="A0A914VX58"/>
<feature type="signal peptide" evidence="2">
    <location>
        <begin position="1"/>
        <end position="17"/>
    </location>
</feature>
<organism evidence="3 4">
    <name type="scientific">Plectus sambesii</name>
    <dbReference type="NCBI Taxonomy" id="2011161"/>
    <lineage>
        <taxon>Eukaryota</taxon>
        <taxon>Metazoa</taxon>
        <taxon>Ecdysozoa</taxon>
        <taxon>Nematoda</taxon>
        <taxon>Chromadorea</taxon>
        <taxon>Plectida</taxon>
        <taxon>Plectina</taxon>
        <taxon>Plectoidea</taxon>
        <taxon>Plectidae</taxon>
        <taxon>Plectus</taxon>
    </lineage>
</organism>
<feature type="transmembrane region" description="Helical" evidence="1">
    <location>
        <begin position="247"/>
        <end position="270"/>
    </location>
</feature>
<sequence length="317" mass="35854">MLPAVLLSFVLLIAVCATNYLHETPTCSARGCRVAIAILISERAGENNFTKVKRFVQDNINNCMNKPKDKPPSAVYIFYPNRAEQNGLDAWCSSQNCIDDTISHITYENNSVPISSQLSKNDKETLLAARTSILLLQNGTRTINRIVDEDSSDEEDDLSIFVIISDYVSEQFALTYDHDKEFRKNLSRIQFLINVVQARADYYIDKSSIPTANLFRFSSFDALDGKDDRLCPPSEKDEDSDKTGIEIAAICVSSVVLLISLIGFGTFFYVRRKRRRQRLEQPSAFIGRSVSQTISDFLANEKDETDMYYVDRSGENK</sequence>
<reference evidence="4" key="1">
    <citation type="submission" date="2022-11" db="UniProtKB">
        <authorList>
            <consortium name="WormBaseParasite"/>
        </authorList>
    </citation>
    <scope>IDENTIFICATION</scope>
</reference>